<accession>A0A4Q9DVA1</accession>
<comment type="caution">
    <text evidence="1">The sequence shown here is derived from an EMBL/GenBank/DDBJ whole genome shotgun (WGS) entry which is preliminary data.</text>
</comment>
<dbReference type="Proteomes" id="UP000293142">
    <property type="component" value="Unassembled WGS sequence"/>
</dbReference>
<dbReference type="NCBIfam" id="TIGR02677">
    <property type="entry name" value="TIGR02677 family protein"/>
    <property type="match status" value="1"/>
</dbReference>
<name>A0A4Q9DVA1_9BACL</name>
<organism evidence="1 2">
    <name type="scientific">Paenibacillus thalictri</name>
    <dbReference type="NCBI Taxonomy" id="2527873"/>
    <lineage>
        <taxon>Bacteria</taxon>
        <taxon>Bacillati</taxon>
        <taxon>Bacillota</taxon>
        <taxon>Bacilli</taxon>
        <taxon>Bacillales</taxon>
        <taxon>Paenibacillaceae</taxon>
        <taxon>Paenibacillus</taxon>
    </lineage>
</organism>
<evidence type="ECO:0000313" key="1">
    <source>
        <dbReference type="EMBL" id="TBL80964.1"/>
    </source>
</evidence>
<dbReference type="OrthoDB" id="1639410at2"/>
<protein>
    <submittedName>
        <fullName evidence="1">TIGR02677 family protein</fullName>
    </submittedName>
</protein>
<dbReference type="AlphaFoldDB" id="A0A4Q9DVA1"/>
<dbReference type="RefSeq" id="WP_131011679.1">
    <property type="nucleotide sequence ID" value="NZ_SIRE01000003.1"/>
</dbReference>
<proteinExistence type="predicted"/>
<keyword evidence="2" id="KW-1185">Reference proteome</keyword>
<reference evidence="1 2" key="1">
    <citation type="submission" date="2019-02" db="EMBL/GenBank/DDBJ databases">
        <title>Paenibacillus sp. nov., isolated from surface-sterilized tissue of Thalictrum simplex L.</title>
        <authorList>
            <person name="Tuo L."/>
        </authorList>
    </citation>
    <scope>NUCLEOTIDE SEQUENCE [LARGE SCALE GENOMIC DNA]</scope>
    <source>
        <strain evidence="1 2">N2SHLJ1</strain>
    </source>
</reference>
<gene>
    <name evidence="1" type="ORF">EYB31_02355</name>
</gene>
<dbReference type="Pfam" id="PF09660">
    <property type="entry name" value="DUF2397"/>
    <property type="match status" value="1"/>
</dbReference>
<evidence type="ECO:0000313" key="2">
    <source>
        <dbReference type="Proteomes" id="UP000293142"/>
    </source>
</evidence>
<dbReference type="InterPro" id="IPR013493">
    <property type="entry name" value="CHP02677"/>
</dbReference>
<dbReference type="EMBL" id="SIRE01000003">
    <property type="protein sequence ID" value="TBL80964.1"/>
    <property type="molecule type" value="Genomic_DNA"/>
</dbReference>
<sequence length="498" mass="58892">MFSPFDQIKETKYLSEDKAGIYRPICRVLFQKTALEFQGSMYTISEILTDLKQRPEFEGRFMDLTEKELDDALKSLEKWGNVLGHQDTSKAKRIEELKNRRSLYSITDITIELERMIEGLQNNLRSIRGIEFERHIPDRMIEELDKLKKWEEGQPFDLRIVWKELMDRFKSLQTESSNFFAQISRASFNEDMMRTASFLAYKEKFVQMLRNFVLVIMDKQEKVRQYFQEISDESIQRIVDHIVTKEAEADIFDDFNAEESRSARLSEWQGLKGWFVEINGKKPGVRFLIDQAKNTIVRIVKIAEQITDRYNHFKSRKNDCLQIARLLARAETIEECHRLSAYVFGVQQTFHLYAMPKRSDDHHDTIWEYDPHEVTIFKNVPGRRAGRIKHALDENPLKEYELLKQHQEHQAIIRRYFDELIVDGRIVFEDLPVLHPIIRNTLLELIGQASASSKKIARTDNGIKFRLSKRSDRWIRVRFTDGTLTMKDLEIERVEGVN</sequence>